<dbReference type="PANTHER" id="PTHR21599">
    <property type="entry name" value="GLYCERATE KINASE"/>
    <property type="match status" value="1"/>
</dbReference>
<dbReference type="AlphaFoldDB" id="A0A5R9KXX0"/>
<dbReference type="InterPro" id="IPR004381">
    <property type="entry name" value="Glycerate_kinase"/>
</dbReference>
<comment type="caution">
    <text evidence="5">The sequence shown here is derived from an EMBL/GenBank/DDBJ whole genome shotgun (WGS) entry which is preliminary data.</text>
</comment>
<dbReference type="RefSeq" id="WP_138366533.1">
    <property type="nucleotide sequence ID" value="NZ_VCEJ01000004.1"/>
</dbReference>
<proteinExistence type="inferred from homology"/>
<dbReference type="OrthoDB" id="9774290at2"/>
<organism evidence="5 6">
    <name type="scientific">Dyadobacter luticola</name>
    <dbReference type="NCBI Taxonomy" id="1979387"/>
    <lineage>
        <taxon>Bacteria</taxon>
        <taxon>Pseudomonadati</taxon>
        <taxon>Bacteroidota</taxon>
        <taxon>Cytophagia</taxon>
        <taxon>Cytophagales</taxon>
        <taxon>Spirosomataceae</taxon>
        <taxon>Dyadobacter</taxon>
    </lineage>
</organism>
<dbReference type="InterPro" id="IPR018197">
    <property type="entry name" value="Glycerate_kinase_RE-like"/>
</dbReference>
<dbReference type="Gene3D" id="3.90.1510.10">
    <property type="entry name" value="Glycerate kinase, domain 2"/>
    <property type="match status" value="1"/>
</dbReference>
<dbReference type="Proteomes" id="UP000306402">
    <property type="component" value="Unassembled WGS sequence"/>
</dbReference>
<evidence type="ECO:0000256" key="1">
    <source>
        <dbReference type="ARBA" id="ARBA00006284"/>
    </source>
</evidence>
<keyword evidence="2 4" id="KW-0808">Transferase</keyword>
<keyword evidence="6" id="KW-1185">Reference proteome</keyword>
<accession>A0A5R9KXX0</accession>
<dbReference type="SUPFAM" id="SSF110738">
    <property type="entry name" value="Glycerate kinase I"/>
    <property type="match status" value="1"/>
</dbReference>
<dbReference type="Gene3D" id="3.40.50.10350">
    <property type="entry name" value="Glycerate kinase, domain 1"/>
    <property type="match status" value="1"/>
</dbReference>
<comment type="similarity">
    <text evidence="1 4">Belongs to the glycerate kinase type-1 family.</text>
</comment>
<dbReference type="InterPro" id="IPR036129">
    <property type="entry name" value="Glycerate_kinase_sf"/>
</dbReference>
<name>A0A5R9KXX0_9BACT</name>
<dbReference type="GO" id="GO:0008887">
    <property type="term" value="F:glycerate kinase activity"/>
    <property type="evidence" value="ECO:0007669"/>
    <property type="project" value="UniProtKB-UniRule"/>
</dbReference>
<evidence type="ECO:0000313" key="5">
    <source>
        <dbReference type="EMBL" id="TLV01162.1"/>
    </source>
</evidence>
<reference evidence="5 6" key="1">
    <citation type="submission" date="2019-05" db="EMBL/GenBank/DDBJ databases">
        <authorList>
            <person name="Qu J.-H."/>
        </authorList>
    </citation>
    <scope>NUCLEOTIDE SEQUENCE [LARGE SCALE GENOMIC DNA]</scope>
    <source>
        <strain evidence="5 6">T17</strain>
    </source>
</reference>
<dbReference type="Pfam" id="PF02595">
    <property type="entry name" value="Gly_kinase"/>
    <property type="match status" value="1"/>
</dbReference>
<sequence>MNILVAPDKFRGSLEATEVCLAIKVGILLAFPHANIITVPLADGGEGTSEILTRQAGGEHITLTVSDPLGRKISAGYGFSSETQTAYIEMAAASGLNLLSPQERNPSLTSSYGTGELIRDALDRHAKKIVLGIGGSATTDGGIGMAAALGYRFYDDHHELLAPNGAALNSIRHIDISQVDERINFVSVTVACDVTNPLYGRRGAAYIYGPQKGADGPMLDSLDKGLKNLSDVATRTFGRNVSHEPGAGAAGGMGAGCMWFLHATLKDGVGIVMEQSNMTKLIAGSDLVITGEGKVDEQTLNGKVVKGLADMCGKFDVPLAVVCGTLQITPEQSRAAGITYLTSVLNRPMGLNVAEKEAFGLIKDATFNLVRLFFARRN</sequence>
<dbReference type="PIRSF" id="PIRSF006078">
    <property type="entry name" value="GlxK"/>
    <property type="match status" value="1"/>
</dbReference>
<protein>
    <submittedName>
        <fullName evidence="5">Glycerate kinase</fullName>
    </submittedName>
</protein>
<dbReference type="InterPro" id="IPR018193">
    <property type="entry name" value="Glyc_kinase_flavodox-like_fold"/>
</dbReference>
<keyword evidence="3 4" id="KW-0418">Kinase</keyword>
<dbReference type="GO" id="GO:0031388">
    <property type="term" value="P:organic acid phosphorylation"/>
    <property type="evidence" value="ECO:0007669"/>
    <property type="project" value="UniProtKB-UniRule"/>
</dbReference>
<evidence type="ECO:0000256" key="2">
    <source>
        <dbReference type="ARBA" id="ARBA00022679"/>
    </source>
</evidence>
<evidence type="ECO:0000313" key="6">
    <source>
        <dbReference type="Proteomes" id="UP000306402"/>
    </source>
</evidence>
<dbReference type="NCBIfam" id="TIGR00045">
    <property type="entry name" value="glycerate kinase"/>
    <property type="match status" value="1"/>
</dbReference>
<gene>
    <name evidence="5" type="ORF">FEN17_17080</name>
</gene>
<evidence type="ECO:0000256" key="4">
    <source>
        <dbReference type="PIRNR" id="PIRNR006078"/>
    </source>
</evidence>
<dbReference type="EMBL" id="VCEJ01000004">
    <property type="protein sequence ID" value="TLV01162.1"/>
    <property type="molecule type" value="Genomic_DNA"/>
</dbReference>
<evidence type="ECO:0000256" key="3">
    <source>
        <dbReference type="ARBA" id="ARBA00022777"/>
    </source>
</evidence>
<dbReference type="PANTHER" id="PTHR21599:SF0">
    <property type="entry name" value="GLYCERATE KINASE"/>
    <property type="match status" value="1"/>
</dbReference>